<keyword evidence="2" id="KW-1185">Reference proteome</keyword>
<proteinExistence type="predicted"/>
<dbReference type="Proteomes" id="UP001172457">
    <property type="component" value="Chromosome 2"/>
</dbReference>
<protein>
    <submittedName>
        <fullName evidence="1">Uncharacterized protein</fullName>
    </submittedName>
</protein>
<comment type="caution">
    <text evidence="1">The sequence shown here is derived from an EMBL/GenBank/DDBJ whole genome shotgun (WGS) entry which is preliminary data.</text>
</comment>
<sequence>MVELEVGDGTYEAWGFKFCGGDLMWEYEEPFSFNFVSLEHGEVSRGGKRSRLEMPEIIINGDLWWMWEVHTEDLDGFSFSVDNKIGLKNFSTMRKLPKIV</sequence>
<gene>
    <name evidence="1" type="ORF">OSB04_008168</name>
</gene>
<evidence type="ECO:0000313" key="1">
    <source>
        <dbReference type="EMBL" id="KAJ9563008.1"/>
    </source>
</evidence>
<accession>A0AA38TL95</accession>
<dbReference type="EMBL" id="JARYMX010000002">
    <property type="protein sequence ID" value="KAJ9563008.1"/>
    <property type="molecule type" value="Genomic_DNA"/>
</dbReference>
<organism evidence="1 2">
    <name type="scientific">Centaurea solstitialis</name>
    <name type="common">yellow star-thistle</name>
    <dbReference type="NCBI Taxonomy" id="347529"/>
    <lineage>
        <taxon>Eukaryota</taxon>
        <taxon>Viridiplantae</taxon>
        <taxon>Streptophyta</taxon>
        <taxon>Embryophyta</taxon>
        <taxon>Tracheophyta</taxon>
        <taxon>Spermatophyta</taxon>
        <taxon>Magnoliopsida</taxon>
        <taxon>eudicotyledons</taxon>
        <taxon>Gunneridae</taxon>
        <taxon>Pentapetalae</taxon>
        <taxon>asterids</taxon>
        <taxon>campanulids</taxon>
        <taxon>Asterales</taxon>
        <taxon>Asteraceae</taxon>
        <taxon>Carduoideae</taxon>
        <taxon>Cardueae</taxon>
        <taxon>Centaureinae</taxon>
        <taxon>Centaurea</taxon>
    </lineage>
</organism>
<dbReference type="AlphaFoldDB" id="A0AA38TL95"/>
<evidence type="ECO:0000313" key="2">
    <source>
        <dbReference type="Proteomes" id="UP001172457"/>
    </source>
</evidence>
<name>A0AA38TL95_9ASTR</name>
<reference evidence="1" key="1">
    <citation type="submission" date="2023-03" db="EMBL/GenBank/DDBJ databases">
        <title>Chromosome-scale reference genome and RAD-based genetic map of yellow starthistle (Centaurea solstitialis) reveal putative structural variation and QTLs associated with invader traits.</title>
        <authorList>
            <person name="Reatini B."/>
            <person name="Cang F.A."/>
            <person name="Jiang Q."/>
            <person name="Mckibben M.T.W."/>
            <person name="Barker M.S."/>
            <person name="Rieseberg L.H."/>
            <person name="Dlugosch K.M."/>
        </authorList>
    </citation>
    <scope>NUCLEOTIDE SEQUENCE</scope>
    <source>
        <strain evidence="1">CAN-66</strain>
        <tissue evidence="1">Leaf</tissue>
    </source>
</reference>